<evidence type="ECO:0000256" key="4">
    <source>
        <dbReference type="ARBA" id="ARBA00023054"/>
    </source>
</evidence>
<sequence length="73" mass="8113">FISYRDSKLTRILQNALEGNSKTAILCTVAPFSVEETHSTLKFALNAKKVKTKPQQNEVLTSSAMLKKSQSEI</sequence>
<evidence type="ECO:0000256" key="7">
    <source>
        <dbReference type="PROSITE-ProRule" id="PRU00283"/>
    </source>
</evidence>
<dbReference type="GO" id="GO:0000278">
    <property type="term" value="P:mitotic cell cycle"/>
    <property type="evidence" value="ECO:0007669"/>
    <property type="project" value="TreeGrafter"/>
</dbReference>
<evidence type="ECO:0000259" key="8">
    <source>
        <dbReference type="PROSITE" id="PS50067"/>
    </source>
</evidence>
<dbReference type="EMBL" id="HACG01004188">
    <property type="protein sequence ID" value="CEK51053.1"/>
    <property type="molecule type" value="Transcribed_RNA"/>
</dbReference>
<dbReference type="InterPro" id="IPR027640">
    <property type="entry name" value="Kinesin-like_fam"/>
</dbReference>
<keyword evidence="5" id="KW-0505">Motor protein</keyword>
<feature type="non-terminal residue" evidence="9">
    <location>
        <position position="73"/>
    </location>
</feature>
<keyword evidence="4" id="KW-0175">Coiled coil</keyword>
<feature type="domain" description="Kinesin motor" evidence="8">
    <location>
        <begin position="1"/>
        <end position="50"/>
    </location>
</feature>
<evidence type="ECO:0000256" key="6">
    <source>
        <dbReference type="ARBA" id="ARBA00023212"/>
    </source>
</evidence>
<dbReference type="InterPro" id="IPR036961">
    <property type="entry name" value="Kinesin_motor_dom_sf"/>
</dbReference>
<dbReference type="GO" id="GO:0007018">
    <property type="term" value="P:microtubule-based movement"/>
    <property type="evidence" value="ECO:0007669"/>
    <property type="project" value="InterPro"/>
</dbReference>
<keyword evidence="6" id="KW-0963">Cytoplasm</keyword>
<dbReference type="PROSITE" id="PS50067">
    <property type="entry name" value="KINESIN_MOTOR_2"/>
    <property type="match status" value="1"/>
</dbReference>
<keyword evidence="3" id="KW-0067">ATP-binding</keyword>
<dbReference type="InterPro" id="IPR001752">
    <property type="entry name" value="Kinesin_motor_dom"/>
</dbReference>
<comment type="caution">
    <text evidence="7">Lacks conserved residue(s) required for the propagation of feature annotation.</text>
</comment>
<dbReference type="GO" id="GO:0005524">
    <property type="term" value="F:ATP binding"/>
    <property type="evidence" value="ECO:0007669"/>
    <property type="project" value="UniProtKB-KW"/>
</dbReference>
<organism evidence="9">
    <name type="scientific">Arion vulgaris</name>
    <dbReference type="NCBI Taxonomy" id="1028688"/>
    <lineage>
        <taxon>Eukaryota</taxon>
        <taxon>Metazoa</taxon>
        <taxon>Spiralia</taxon>
        <taxon>Lophotrochozoa</taxon>
        <taxon>Mollusca</taxon>
        <taxon>Gastropoda</taxon>
        <taxon>Heterobranchia</taxon>
        <taxon>Euthyneura</taxon>
        <taxon>Panpulmonata</taxon>
        <taxon>Eupulmonata</taxon>
        <taxon>Stylommatophora</taxon>
        <taxon>Helicina</taxon>
        <taxon>Arionoidea</taxon>
        <taxon>Arionidae</taxon>
        <taxon>Arion</taxon>
    </lineage>
</organism>
<dbReference type="GO" id="GO:0003777">
    <property type="term" value="F:microtubule motor activity"/>
    <property type="evidence" value="ECO:0007669"/>
    <property type="project" value="InterPro"/>
</dbReference>
<name>A0A0B6Y4N9_9EUPU</name>
<accession>A0A0B6Y4N9</accession>
<dbReference type="GO" id="GO:0008017">
    <property type="term" value="F:microtubule binding"/>
    <property type="evidence" value="ECO:0007669"/>
    <property type="project" value="InterPro"/>
</dbReference>
<dbReference type="AlphaFoldDB" id="A0A0B6Y4N9"/>
<dbReference type="GO" id="GO:0005874">
    <property type="term" value="C:microtubule"/>
    <property type="evidence" value="ECO:0007669"/>
    <property type="project" value="TreeGrafter"/>
</dbReference>
<protein>
    <recommendedName>
        <fullName evidence="8">Kinesin motor domain-containing protein</fullName>
    </recommendedName>
</protein>
<dbReference type="PANTHER" id="PTHR47968:SF75">
    <property type="entry name" value="CENTROMERE-ASSOCIATED PROTEIN E"/>
    <property type="match status" value="1"/>
</dbReference>
<evidence type="ECO:0000256" key="2">
    <source>
        <dbReference type="ARBA" id="ARBA00022741"/>
    </source>
</evidence>
<reference evidence="9" key="1">
    <citation type="submission" date="2014-12" db="EMBL/GenBank/DDBJ databases">
        <title>Insight into the proteome of Arion vulgaris.</title>
        <authorList>
            <person name="Aradska J."/>
            <person name="Bulat T."/>
            <person name="Smidak R."/>
            <person name="Sarate P."/>
            <person name="Gangsoo J."/>
            <person name="Sialana F."/>
            <person name="Bilban M."/>
            <person name="Lubec G."/>
        </authorList>
    </citation>
    <scope>NUCLEOTIDE SEQUENCE</scope>
    <source>
        <tissue evidence="9">Skin</tissue>
    </source>
</reference>
<comment type="similarity">
    <text evidence="7">Belongs to the TRAFAC class myosin-kinesin ATPase superfamily. Kinesin family.</text>
</comment>
<gene>
    <name evidence="9" type="primary">ORF12350</name>
</gene>
<feature type="non-terminal residue" evidence="9">
    <location>
        <position position="1"/>
    </location>
</feature>
<evidence type="ECO:0000256" key="5">
    <source>
        <dbReference type="ARBA" id="ARBA00023175"/>
    </source>
</evidence>
<evidence type="ECO:0000313" key="9">
    <source>
        <dbReference type="EMBL" id="CEK51053.1"/>
    </source>
</evidence>
<comment type="subcellular location">
    <subcellularLocation>
        <location evidence="1">Cytoplasm</location>
        <location evidence="1">Cytoskeleton</location>
    </subcellularLocation>
</comment>
<dbReference type="SUPFAM" id="SSF52540">
    <property type="entry name" value="P-loop containing nucleoside triphosphate hydrolases"/>
    <property type="match status" value="1"/>
</dbReference>
<dbReference type="Pfam" id="PF00225">
    <property type="entry name" value="Kinesin"/>
    <property type="match status" value="1"/>
</dbReference>
<dbReference type="PANTHER" id="PTHR47968">
    <property type="entry name" value="CENTROMERE PROTEIN E"/>
    <property type="match status" value="1"/>
</dbReference>
<evidence type="ECO:0000256" key="1">
    <source>
        <dbReference type="ARBA" id="ARBA00004245"/>
    </source>
</evidence>
<dbReference type="InterPro" id="IPR027417">
    <property type="entry name" value="P-loop_NTPase"/>
</dbReference>
<dbReference type="Gene3D" id="3.40.850.10">
    <property type="entry name" value="Kinesin motor domain"/>
    <property type="match status" value="1"/>
</dbReference>
<keyword evidence="6" id="KW-0206">Cytoskeleton</keyword>
<keyword evidence="2" id="KW-0547">Nucleotide-binding</keyword>
<proteinExistence type="inferred from homology"/>
<evidence type="ECO:0000256" key="3">
    <source>
        <dbReference type="ARBA" id="ARBA00022840"/>
    </source>
</evidence>